<organism evidence="8 9">
    <name type="scientific">Cystobacter fuscus</name>
    <dbReference type="NCBI Taxonomy" id="43"/>
    <lineage>
        <taxon>Bacteria</taxon>
        <taxon>Pseudomonadati</taxon>
        <taxon>Myxococcota</taxon>
        <taxon>Myxococcia</taxon>
        <taxon>Myxococcales</taxon>
        <taxon>Cystobacterineae</taxon>
        <taxon>Archangiaceae</taxon>
        <taxon>Cystobacter</taxon>
    </lineage>
</organism>
<dbReference type="PANTHER" id="PTHR30461:SF2">
    <property type="entry name" value="SERINE RECOMBINASE PINE-RELATED"/>
    <property type="match status" value="1"/>
</dbReference>
<dbReference type="InterPro" id="IPR006119">
    <property type="entry name" value="Resolv_N"/>
</dbReference>
<keyword evidence="2" id="KW-0238">DNA-binding</keyword>
<feature type="domain" description="Resolvase/invertase-type recombinase catalytic" evidence="7">
    <location>
        <begin position="2"/>
        <end position="143"/>
    </location>
</feature>
<dbReference type="SUPFAM" id="SSF53041">
    <property type="entry name" value="Resolvase-like"/>
    <property type="match status" value="1"/>
</dbReference>
<dbReference type="EMBL" id="CP022098">
    <property type="protein sequence ID" value="ATB36296.1"/>
    <property type="molecule type" value="Genomic_DNA"/>
</dbReference>
<dbReference type="InterPro" id="IPR050639">
    <property type="entry name" value="SSR_resolvase"/>
</dbReference>
<dbReference type="PROSITE" id="PS51736">
    <property type="entry name" value="RECOMBINASES_3"/>
    <property type="match status" value="1"/>
</dbReference>
<protein>
    <submittedName>
        <fullName evidence="8">Resolvase</fullName>
    </submittedName>
</protein>
<dbReference type="CDD" id="cd03768">
    <property type="entry name" value="SR_ResInv"/>
    <property type="match status" value="1"/>
</dbReference>
<evidence type="ECO:0000256" key="3">
    <source>
        <dbReference type="ARBA" id="ARBA00023172"/>
    </source>
</evidence>
<keyword evidence="1" id="KW-0229">DNA integration</keyword>
<reference evidence="8 9" key="1">
    <citation type="submission" date="2017-06" db="EMBL/GenBank/DDBJ databases">
        <title>Sequencing and comparative analysis of myxobacterial genomes.</title>
        <authorList>
            <person name="Rupp O."/>
            <person name="Goesmann A."/>
            <person name="Sogaard-Andersen L."/>
        </authorList>
    </citation>
    <scope>NUCLEOTIDE SEQUENCE [LARGE SCALE GENOMIC DNA]</scope>
    <source>
        <strain evidence="8 9">DSM 52655</strain>
    </source>
</reference>
<dbReference type="Gene3D" id="3.40.50.1390">
    <property type="entry name" value="Resolvase, N-terminal catalytic domain"/>
    <property type="match status" value="1"/>
</dbReference>
<dbReference type="AlphaFoldDB" id="A0A250IZF5"/>
<sequence length="213" mass="24110">MKAACYLRVSTDEQTLENQRAPLQALCEARGWEPVWYEETWSGRDDRRPELSRLREDCRRGRVRAVAVVALDRLARSARTCLRFFEDADRWGVQVVSLRESWSEADRALRDLIIHVLAFAAELEVSALRERTRVGMRRAREKGTRSGRPIGRPRLSRTQLGAAAAMVQAGESQRKAAESCGVSRRALKRHLEGLGAPQNDERAREPPGEPPDP</sequence>
<feature type="region of interest" description="Disordered" evidence="6">
    <location>
        <begin position="189"/>
        <end position="213"/>
    </location>
</feature>
<dbReference type="InterPro" id="IPR036162">
    <property type="entry name" value="Resolvase-like_N_sf"/>
</dbReference>
<evidence type="ECO:0000256" key="2">
    <source>
        <dbReference type="ARBA" id="ARBA00023125"/>
    </source>
</evidence>
<dbReference type="InterPro" id="IPR006118">
    <property type="entry name" value="Recombinase_CS"/>
</dbReference>
<dbReference type="PROSITE" id="PS00397">
    <property type="entry name" value="RECOMBINASES_1"/>
    <property type="match status" value="1"/>
</dbReference>
<accession>A0A250IZF5</accession>
<keyword evidence="3" id="KW-0233">DNA recombination</keyword>
<evidence type="ECO:0000259" key="7">
    <source>
        <dbReference type="PROSITE" id="PS51736"/>
    </source>
</evidence>
<feature type="active site" description="O-(5'-phospho-DNA)-serine intermediate" evidence="4 5">
    <location>
        <position position="10"/>
    </location>
</feature>
<gene>
    <name evidence="8" type="ORF">CYFUS_001710</name>
</gene>
<name>A0A250IZF5_9BACT</name>
<proteinExistence type="predicted"/>
<evidence type="ECO:0000313" key="8">
    <source>
        <dbReference type="EMBL" id="ATB36296.1"/>
    </source>
</evidence>
<dbReference type="GO" id="GO:0000150">
    <property type="term" value="F:DNA strand exchange activity"/>
    <property type="evidence" value="ECO:0007669"/>
    <property type="project" value="InterPro"/>
</dbReference>
<dbReference type="GO" id="GO:0015074">
    <property type="term" value="P:DNA integration"/>
    <property type="evidence" value="ECO:0007669"/>
    <property type="project" value="UniProtKB-KW"/>
</dbReference>
<evidence type="ECO:0000256" key="5">
    <source>
        <dbReference type="PROSITE-ProRule" id="PRU10137"/>
    </source>
</evidence>
<evidence type="ECO:0000256" key="4">
    <source>
        <dbReference type="PIRSR" id="PIRSR606118-50"/>
    </source>
</evidence>
<dbReference type="Pfam" id="PF00239">
    <property type="entry name" value="Resolvase"/>
    <property type="match status" value="1"/>
</dbReference>
<dbReference type="PANTHER" id="PTHR30461">
    <property type="entry name" value="DNA-INVERTASE FROM LAMBDOID PROPHAGE"/>
    <property type="match status" value="1"/>
</dbReference>
<evidence type="ECO:0000313" key="9">
    <source>
        <dbReference type="Proteomes" id="UP000217257"/>
    </source>
</evidence>
<dbReference type="Proteomes" id="UP000217257">
    <property type="component" value="Chromosome"/>
</dbReference>
<dbReference type="KEGG" id="cfus:CYFUS_001710"/>
<evidence type="ECO:0000256" key="6">
    <source>
        <dbReference type="SAM" id="MobiDB-lite"/>
    </source>
</evidence>
<feature type="region of interest" description="Disordered" evidence="6">
    <location>
        <begin position="136"/>
        <end position="159"/>
    </location>
</feature>
<dbReference type="SMART" id="SM00857">
    <property type="entry name" value="Resolvase"/>
    <property type="match status" value="1"/>
</dbReference>
<dbReference type="RefSeq" id="WP_157758335.1">
    <property type="nucleotide sequence ID" value="NZ_CP022098.1"/>
</dbReference>
<evidence type="ECO:0000256" key="1">
    <source>
        <dbReference type="ARBA" id="ARBA00022908"/>
    </source>
</evidence>
<dbReference type="GO" id="GO:0003677">
    <property type="term" value="F:DNA binding"/>
    <property type="evidence" value="ECO:0007669"/>
    <property type="project" value="UniProtKB-KW"/>
</dbReference>